<sequence length="199" mass="22184">MANSTKPALFEFRIHNVDEVTSIVHTHPVPTFLCSQSESTQNSKTFYEAFIDVLSLITNQHHDECMKAITAPCASCGSPTKDALKSPMSYLHLAEPMVIVQVTPVCGSRQCEVKIRTQLVEIQKRVMGEEGGEHDKKIYGKMSCEVCGKEDAKRCAGCGTVAYCGKECQKAGWKVHKRLFHRRKLAPPAEKVELPYEVI</sequence>
<evidence type="ECO:0000256" key="1">
    <source>
        <dbReference type="ARBA" id="ARBA00022723"/>
    </source>
</evidence>
<protein>
    <recommendedName>
        <fullName evidence="5">MYND-type domain-containing protein</fullName>
    </recommendedName>
</protein>
<keyword evidence="1" id="KW-0479">Metal-binding</keyword>
<dbReference type="GO" id="GO:0008270">
    <property type="term" value="F:zinc ion binding"/>
    <property type="evidence" value="ECO:0007669"/>
    <property type="project" value="UniProtKB-KW"/>
</dbReference>
<evidence type="ECO:0000256" key="4">
    <source>
        <dbReference type="PROSITE-ProRule" id="PRU00134"/>
    </source>
</evidence>
<dbReference type="InterPro" id="IPR002893">
    <property type="entry name" value="Znf_MYND"/>
</dbReference>
<dbReference type="SUPFAM" id="SSF144232">
    <property type="entry name" value="HIT/MYND zinc finger-like"/>
    <property type="match status" value="1"/>
</dbReference>
<gene>
    <name evidence="6" type="ORF">JMJ35_009527</name>
</gene>
<dbReference type="Proteomes" id="UP001166286">
    <property type="component" value="Unassembled WGS sequence"/>
</dbReference>
<evidence type="ECO:0000313" key="6">
    <source>
        <dbReference type="EMBL" id="KAK0507638.1"/>
    </source>
</evidence>
<proteinExistence type="predicted"/>
<evidence type="ECO:0000313" key="7">
    <source>
        <dbReference type="Proteomes" id="UP001166286"/>
    </source>
</evidence>
<dbReference type="AlphaFoldDB" id="A0AA39QTV5"/>
<evidence type="ECO:0000256" key="3">
    <source>
        <dbReference type="ARBA" id="ARBA00022833"/>
    </source>
</evidence>
<evidence type="ECO:0000256" key="2">
    <source>
        <dbReference type="ARBA" id="ARBA00022771"/>
    </source>
</evidence>
<comment type="caution">
    <text evidence="6">The sequence shown here is derived from an EMBL/GenBank/DDBJ whole genome shotgun (WGS) entry which is preliminary data.</text>
</comment>
<feature type="domain" description="MYND-type" evidence="5">
    <location>
        <begin position="144"/>
        <end position="180"/>
    </location>
</feature>
<keyword evidence="2 4" id="KW-0863">Zinc-finger</keyword>
<name>A0AA39QTV5_9LECA</name>
<dbReference type="Pfam" id="PF01753">
    <property type="entry name" value="zf-MYND"/>
    <property type="match status" value="1"/>
</dbReference>
<dbReference type="PROSITE" id="PS50865">
    <property type="entry name" value="ZF_MYND_2"/>
    <property type="match status" value="1"/>
</dbReference>
<reference evidence="6" key="1">
    <citation type="submission" date="2023-03" db="EMBL/GenBank/DDBJ databases">
        <title>Complete genome of Cladonia borealis.</title>
        <authorList>
            <person name="Park H."/>
        </authorList>
    </citation>
    <scope>NUCLEOTIDE SEQUENCE</scope>
    <source>
        <strain evidence="6">ANT050790</strain>
    </source>
</reference>
<accession>A0AA39QTV5</accession>
<dbReference type="EMBL" id="JAFEKC020000022">
    <property type="protein sequence ID" value="KAK0507638.1"/>
    <property type="molecule type" value="Genomic_DNA"/>
</dbReference>
<organism evidence="6 7">
    <name type="scientific">Cladonia borealis</name>
    <dbReference type="NCBI Taxonomy" id="184061"/>
    <lineage>
        <taxon>Eukaryota</taxon>
        <taxon>Fungi</taxon>
        <taxon>Dikarya</taxon>
        <taxon>Ascomycota</taxon>
        <taxon>Pezizomycotina</taxon>
        <taxon>Lecanoromycetes</taxon>
        <taxon>OSLEUM clade</taxon>
        <taxon>Lecanoromycetidae</taxon>
        <taxon>Lecanorales</taxon>
        <taxon>Lecanorineae</taxon>
        <taxon>Cladoniaceae</taxon>
        <taxon>Cladonia</taxon>
    </lineage>
</organism>
<dbReference type="Gene3D" id="6.10.140.2220">
    <property type="match status" value="1"/>
</dbReference>
<keyword evidence="7" id="KW-1185">Reference proteome</keyword>
<evidence type="ECO:0000259" key="5">
    <source>
        <dbReference type="PROSITE" id="PS50865"/>
    </source>
</evidence>
<keyword evidence="3" id="KW-0862">Zinc</keyword>